<feature type="chain" id="PRO_5016425968" description="SbsA Ig-like domain-containing protein" evidence="2">
    <location>
        <begin position="25"/>
        <end position="764"/>
    </location>
</feature>
<proteinExistence type="predicted"/>
<keyword evidence="1 2" id="KW-0732">Signal</keyword>
<accession>A0A2Z4MRF3</accession>
<evidence type="ECO:0000313" key="4">
    <source>
        <dbReference type="Proteomes" id="UP000036061"/>
    </source>
</evidence>
<dbReference type="InterPro" id="IPR014755">
    <property type="entry name" value="Cu-Rt/internalin_Ig-like"/>
</dbReference>
<name>A0A2Z4MRF3_BREBE</name>
<evidence type="ECO:0000313" key="3">
    <source>
        <dbReference type="EMBL" id="AWX58619.1"/>
    </source>
</evidence>
<feature type="signal peptide" evidence="2">
    <location>
        <begin position="1"/>
        <end position="24"/>
    </location>
</feature>
<evidence type="ECO:0000256" key="2">
    <source>
        <dbReference type="SAM" id="SignalP"/>
    </source>
</evidence>
<dbReference type="EMBL" id="CP030117">
    <property type="protein sequence ID" value="AWX58619.1"/>
    <property type="molecule type" value="Genomic_DNA"/>
</dbReference>
<reference evidence="3 4" key="1">
    <citation type="journal article" date="2015" name="Genome Announc.">
        <title>Draft Genome Sequence of Brevibacillus brevis DZQ7, a Plant Growth-Promoting Rhizobacterium with Broad-Spectrum Antimicrobial Activity.</title>
        <authorList>
            <person name="Hou Q."/>
            <person name="Wang C."/>
            <person name="Hou X."/>
            <person name="Xia Z."/>
            <person name="Ye J."/>
            <person name="Liu K."/>
            <person name="Liu H."/>
            <person name="Wang J."/>
            <person name="Guo H."/>
            <person name="Yu X."/>
            <person name="Yang Y."/>
            <person name="Du B."/>
            <person name="Ding Y."/>
        </authorList>
    </citation>
    <scope>NUCLEOTIDE SEQUENCE [LARGE SCALE GENOMIC DNA]</scope>
    <source>
        <strain evidence="3 4">DZQ7</strain>
    </source>
</reference>
<evidence type="ECO:0008006" key="5">
    <source>
        <dbReference type="Google" id="ProtNLM"/>
    </source>
</evidence>
<gene>
    <name evidence="3" type="ORF">AB432_027855</name>
</gene>
<dbReference type="Gene3D" id="2.60.40.1220">
    <property type="match status" value="2"/>
</dbReference>
<protein>
    <recommendedName>
        <fullName evidence="5">SbsA Ig-like domain-containing protein</fullName>
    </recommendedName>
</protein>
<organism evidence="3 4">
    <name type="scientific">Brevibacillus brevis</name>
    <name type="common">Bacillus brevis</name>
    <dbReference type="NCBI Taxonomy" id="1393"/>
    <lineage>
        <taxon>Bacteria</taxon>
        <taxon>Bacillati</taxon>
        <taxon>Bacillota</taxon>
        <taxon>Bacilli</taxon>
        <taxon>Bacillales</taxon>
        <taxon>Paenibacillaceae</taxon>
        <taxon>Brevibacillus</taxon>
    </lineage>
</organism>
<dbReference type="AlphaFoldDB" id="A0A2Z4MRF3"/>
<sequence length="764" mass="80028">MNKKVALSILSATVVASMASSAFAAPKSGVYLGGDVDRYYELRDLFNLTDAGKTKFAADMGVTSFDKLIYVDFDGKGASLREIMNGEFSKVKRDLKKSDFEGVYTKSNLDGTNGATYDPRNDAIDGPTGDLKVDSVAAVSGSQIKINFSIPVSNAGGELFNAQSKALNTNNVKVAPLGSAAAIGNLTASLSEDGKTLTITNDVAFNGDYSVYVKKDSIISKDDVNKKVAEFLGNVKITDSTAPTYTGVTYDGSTAIVKFSEPLKSVGTVTLDGKTLTESDYKLSGDTLEVSGLTAGKASTLVIVGATDNAGNIIAPNPTTVTLTAPVDTVKPTVAVSAKNTTLTFKFSEALKLVDANNDNNTVEFAKVSIGGSTVYLTANDQDQTDKTKFTLDASNYVTGSFLNATVKVEAFTDKSGLVGDAFTTSVMLTKDNTAPALVSASSKDDKLIVKFDEDVDANNLTNVAIKYTDKDNVVTNISAAALGQVASHYDANNNGAIDGEDENYLVLPVTEQNLLENAKLKPGKYEVTIAAGKVQDKVSNATTADTKFTLTVTGSSESSAVVEVVDADTKQVAPGKLLVKFNKQMASSALVAGNYSLDGVALNPSTSNLYFDSSKDKVVIELPEGFISASGNRLLKVANVVDVDGNTLKAGEDTDVVDLDENVKPVASSVALVDSSNFVINFSEEIGTLPQAVTGVTVKVNGATAKLADTTPFTLGSDNKSVTVAVYNANSLTVNDQITVTFQGANIVDKKNNAVKDGSVSNR</sequence>
<dbReference type="Proteomes" id="UP000036061">
    <property type="component" value="Chromosome"/>
</dbReference>
<dbReference type="RefSeq" id="WP_048035057.1">
    <property type="nucleotide sequence ID" value="NZ_CP030117.1"/>
</dbReference>
<evidence type="ECO:0000256" key="1">
    <source>
        <dbReference type="ARBA" id="ARBA00022729"/>
    </source>
</evidence>